<dbReference type="KEGG" id="efe:EFER_3361"/>
<organism evidence="1 2">
    <name type="scientific">Escherichia fergusonii (strain ATCC 35469 / DSM 13698 / CCUG 18766 / IAM 14443 / JCM 21226 / LMG 7866 / NBRC 102419 / NCTC 12128 / CDC 0568-73)</name>
    <dbReference type="NCBI Taxonomy" id="585054"/>
    <lineage>
        <taxon>Bacteria</taxon>
        <taxon>Pseudomonadati</taxon>
        <taxon>Pseudomonadota</taxon>
        <taxon>Gammaproteobacteria</taxon>
        <taxon>Enterobacterales</taxon>
        <taxon>Enterobacteriaceae</taxon>
        <taxon>Escherichia</taxon>
    </lineage>
</organism>
<evidence type="ECO:0000313" key="1">
    <source>
        <dbReference type="EMBL" id="CAQ90839.1"/>
    </source>
</evidence>
<proteinExistence type="predicted"/>
<dbReference type="SUPFAM" id="SSF53067">
    <property type="entry name" value="Actin-like ATPase domain"/>
    <property type="match status" value="1"/>
</dbReference>
<sequence>MIYPSVRRVIRRSSTMAFRSWQIGLHIQQREVLAVAVIRGASGWFLQRWWRMPLAENIIKDGHIRHPEMLAQALQAWSRELPHRHRICLAFPASRTLQKVFPRPAMSLREREQSAWLAGSMARELDMDPDSLRFDYNEDTLNPAFNVTAAQSKEVATLLTLAQTLRIQLAAITPDACALQRFLPRLAPQQQCLAWRDDEQWLWATRYAWGRKSTTEVASLEQLTALLALPVGSIAICGEGGINPWDSVALRQPPAPPAGGDFAIALGLALGEMH</sequence>
<protein>
    <submittedName>
        <fullName evidence="1">Pilus assembly protein</fullName>
    </submittedName>
</protein>
<dbReference type="HOGENOM" id="CLU_083891_1_0_6"/>
<gene>
    <name evidence="1" type="primary">yrfD</name>
    <name evidence="1" type="ordered locus">EFER_3361</name>
</gene>
<dbReference type="InterPro" id="IPR043129">
    <property type="entry name" value="ATPase_NBD"/>
</dbReference>
<accession>B7LS96</accession>
<dbReference type="AlphaFoldDB" id="B7LS96"/>
<dbReference type="Proteomes" id="UP000000745">
    <property type="component" value="Chromosome"/>
</dbReference>
<evidence type="ECO:0000313" key="2">
    <source>
        <dbReference type="Proteomes" id="UP000000745"/>
    </source>
</evidence>
<dbReference type="EMBL" id="CU928158">
    <property type="protein sequence ID" value="CAQ90839.1"/>
    <property type="molecule type" value="Genomic_DNA"/>
</dbReference>
<keyword evidence="2" id="KW-1185">Reference proteome</keyword>
<reference evidence="2" key="1">
    <citation type="journal article" date="2009" name="PLoS Genet.">
        <title>Organised genome dynamics in the Escherichia coli species results in highly diverse adaptive paths.</title>
        <authorList>
            <person name="Touchon M."/>
            <person name="Hoede C."/>
            <person name="Tenaillon O."/>
            <person name="Barbe V."/>
            <person name="Baeriswyl S."/>
            <person name="Bidet P."/>
            <person name="Bingen E."/>
            <person name="Bonacorsi S."/>
            <person name="Bouchier C."/>
            <person name="Bouvet O."/>
            <person name="Calteau A."/>
            <person name="Chiapello H."/>
            <person name="Clermont O."/>
            <person name="Cruveiller S."/>
            <person name="Danchin A."/>
            <person name="Diard M."/>
            <person name="Dossat C."/>
            <person name="Karoui M.E."/>
            <person name="Frapy E."/>
            <person name="Garry L."/>
            <person name="Ghigo J.M."/>
            <person name="Gilles A.M."/>
            <person name="Johnson J."/>
            <person name="Le Bouguenec C."/>
            <person name="Lescat M."/>
            <person name="Mangenot S."/>
            <person name="Martinez-Jehanne V."/>
            <person name="Matic I."/>
            <person name="Nassif X."/>
            <person name="Oztas S."/>
            <person name="Petit M.A."/>
            <person name="Pichon C."/>
            <person name="Rouy Z."/>
            <person name="Ruf C.S."/>
            <person name="Schneider D."/>
            <person name="Tourret J."/>
            <person name="Vacherie B."/>
            <person name="Vallenet D."/>
            <person name="Medigue C."/>
            <person name="Rocha E.P.C."/>
            <person name="Denamur E."/>
        </authorList>
    </citation>
    <scope>NUCLEOTIDE SEQUENCE [LARGE SCALE GENOMIC DNA]</scope>
    <source>
        <strain evidence="2">ATCC 35469 / DSM 13698 / BCRC 15582 / CCUG 18766 / IAM 14443 / JCM 21226 / LMG 7866 / NBRC 102419 / NCTC 12128 / CDC 0568-73</strain>
    </source>
</reference>
<dbReference type="Gene3D" id="3.30.420.380">
    <property type="match status" value="1"/>
</dbReference>
<name>B7LS96_ESCF3</name>